<evidence type="ECO:0000256" key="1">
    <source>
        <dbReference type="ARBA" id="ARBA00001968"/>
    </source>
</evidence>
<keyword evidence="7" id="KW-0539">Nucleus</keyword>
<comment type="similarity">
    <text evidence="3">Belongs to the HARBI1 family.</text>
</comment>
<evidence type="ECO:0000256" key="6">
    <source>
        <dbReference type="ARBA" id="ARBA00022801"/>
    </source>
</evidence>
<sequence length="389" mass="45282">MYTSSDEEEALVMLAMEDDNSRKRRKWVHDINLERLKCGEYHTLMPQLRRDDKRCYIYFRMTIDCFDELLHLVENDIRKSDTNYREAISPEERLAITLRYLATGDTFYTIGHSFRVGFSTVSAIVVEVCEALCRNLQHIYLPEPTTEIWKKSEEDFRNTWRFPNCIGSIDGKHVTIKCPDKTGSNYWCYLNKFSTVLMAIVGPDYRFISVDIGGFGKNSDGGIFEASNMGRRFETNQMGVPEPKNLPDQNELSPHVLIGDEAFALKPYLLRPFPYSQSRTDIFKENYNVRLCKARRVVENAFGILAQKWRIFYRPMETKIDTSILIVKTACILHNFLRTKKCDDRFIELLDPPEPELGAFQNLDNDPRRAARLAFSVREKFATYFNSGL</sequence>
<organism evidence="9 10">
    <name type="scientific">Diabrotica virgifera virgifera</name>
    <name type="common">western corn rootworm</name>
    <dbReference type="NCBI Taxonomy" id="50390"/>
    <lineage>
        <taxon>Eukaryota</taxon>
        <taxon>Metazoa</taxon>
        <taxon>Ecdysozoa</taxon>
        <taxon>Arthropoda</taxon>
        <taxon>Hexapoda</taxon>
        <taxon>Insecta</taxon>
        <taxon>Pterygota</taxon>
        <taxon>Neoptera</taxon>
        <taxon>Endopterygota</taxon>
        <taxon>Coleoptera</taxon>
        <taxon>Polyphaga</taxon>
        <taxon>Cucujiformia</taxon>
        <taxon>Chrysomeloidea</taxon>
        <taxon>Chrysomelidae</taxon>
        <taxon>Galerucinae</taxon>
        <taxon>Diabroticina</taxon>
        <taxon>Diabroticites</taxon>
        <taxon>Diabrotica</taxon>
    </lineage>
</organism>
<protein>
    <recommendedName>
        <fullName evidence="8">DDE Tnp4 domain-containing protein</fullName>
    </recommendedName>
</protein>
<feature type="domain" description="DDE Tnp4" evidence="8">
    <location>
        <begin position="169"/>
        <end position="335"/>
    </location>
</feature>
<dbReference type="PANTHER" id="PTHR22930">
    <property type="match status" value="1"/>
</dbReference>
<keyword evidence="10" id="KW-1185">Reference proteome</keyword>
<accession>A0ABM5IW03</accession>
<comment type="cofactor">
    <cofactor evidence="1">
        <name>a divalent metal cation</name>
        <dbReference type="ChEBI" id="CHEBI:60240"/>
    </cofactor>
</comment>
<evidence type="ECO:0000256" key="7">
    <source>
        <dbReference type="ARBA" id="ARBA00023242"/>
    </source>
</evidence>
<evidence type="ECO:0000256" key="4">
    <source>
        <dbReference type="ARBA" id="ARBA00022722"/>
    </source>
</evidence>
<evidence type="ECO:0000256" key="5">
    <source>
        <dbReference type="ARBA" id="ARBA00022723"/>
    </source>
</evidence>
<reference evidence="9" key="1">
    <citation type="submission" date="2025-05" db="UniProtKB">
        <authorList>
            <consortium name="EnsemblMetazoa"/>
        </authorList>
    </citation>
    <scope>IDENTIFICATION</scope>
</reference>
<evidence type="ECO:0000259" key="8">
    <source>
        <dbReference type="Pfam" id="PF13359"/>
    </source>
</evidence>
<keyword evidence="5" id="KW-0479">Metal-binding</keyword>
<dbReference type="Proteomes" id="UP001652700">
    <property type="component" value="Unplaced"/>
</dbReference>
<dbReference type="InterPro" id="IPR045249">
    <property type="entry name" value="HARBI1-like"/>
</dbReference>
<comment type="subcellular location">
    <subcellularLocation>
        <location evidence="2">Nucleus</location>
    </subcellularLocation>
</comment>
<dbReference type="InterPro" id="IPR027806">
    <property type="entry name" value="HARBI1_dom"/>
</dbReference>
<evidence type="ECO:0000256" key="3">
    <source>
        <dbReference type="ARBA" id="ARBA00006958"/>
    </source>
</evidence>
<evidence type="ECO:0000313" key="10">
    <source>
        <dbReference type="Proteomes" id="UP001652700"/>
    </source>
</evidence>
<dbReference type="GeneID" id="114338255"/>
<keyword evidence="4" id="KW-0540">Nuclease</keyword>
<evidence type="ECO:0000313" key="9">
    <source>
        <dbReference type="EnsemblMetazoa" id="XP_028144649.2"/>
    </source>
</evidence>
<keyword evidence="6" id="KW-0378">Hydrolase</keyword>
<proteinExistence type="inferred from homology"/>
<dbReference type="Pfam" id="PF13359">
    <property type="entry name" value="DDE_Tnp_4"/>
    <property type="match status" value="1"/>
</dbReference>
<dbReference type="RefSeq" id="XP_028144649.2">
    <property type="nucleotide sequence ID" value="XM_028288848.2"/>
</dbReference>
<name>A0ABM5IW03_DIAVI</name>
<evidence type="ECO:0000256" key="2">
    <source>
        <dbReference type="ARBA" id="ARBA00004123"/>
    </source>
</evidence>
<dbReference type="EnsemblMetazoa" id="XM_028288848.2">
    <property type="protein sequence ID" value="XP_028144649.2"/>
    <property type="gene ID" value="LOC114338255"/>
</dbReference>
<dbReference type="PANTHER" id="PTHR22930:SF269">
    <property type="entry name" value="NUCLEASE HARBI1-LIKE PROTEIN"/>
    <property type="match status" value="1"/>
</dbReference>